<dbReference type="Pfam" id="PF12784">
    <property type="entry name" value="PDDEXK_2"/>
    <property type="match status" value="1"/>
</dbReference>
<reference evidence="1 2" key="1">
    <citation type="submission" date="2012-06" db="EMBL/GenBank/DDBJ databases">
        <title>Draft Genome Sequence of Lactobacillus pasteurii CRBIP 24.76T.</title>
        <authorList>
            <person name="Cousin S."/>
            <person name="Bouchier C."/>
            <person name="Loux V."/>
            <person name="Ma L."/>
            <person name="Creno S."/>
            <person name="Bizet C."/>
            <person name="Clermont D."/>
        </authorList>
    </citation>
    <scope>NUCLEOTIDE SEQUENCE [LARGE SCALE GENOMIC DNA]</scope>
    <source>
        <strain evidence="2">CRBIP 24.76T</strain>
    </source>
</reference>
<comment type="caution">
    <text evidence="1">The sequence shown here is derived from an EMBL/GenBank/DDBJ whole genome shotgun (WGS) entry which is preliminary data.</text>
</comment>
<dbReference type="PANTHER" id="PTHR41317">
    <property type="entry name" value="PD-(D_E)XK NUCLEASE FAMILY TRANSPOSASE"/>
    <property type="match status" value="1"/>
</dbReference>
<dbReference type="EMBL" id="CAKD01000001">
    <property type="protein sequence ID" value="CCI84395.1"/>
    <property type="molecule type" value="Genomic_DNA"/>
</dbReference>
<dbReference type="PATRIC" id="fig|1423790.3.peg.886"/>
<evidence type="ECO:0000313" key="1">
    <source>
        <dbReference type="EMBL" id="CCI84395.1"/>
    </source>
</evidence>
<dbReference type="NCBIfam" id="TIGR01784">
    <property type="entry name" value="T_den_put_tspse"/>
    <property type="match status" value="1"/>
</dbReference>
<dbReference type="AlphaFoldDB" id="I7JX71"/>
<dbReference type="STRING" id="1423790.BN53_09285"/>
<keyword evidence="2" id="KW-1185">Reference proteome</keyword>
<dbReference type="eggNOG" id="COG5464">
    <property type="taxonomic scope" value="Bacteria"/>
</dbReference>
<evidence type="ECO:0008006" key="3">
    <source>
        <dbReference type="Google" id="ProtNLM"/>
    </source>
</evidence>
<dbReference type="Proteomes" id="UP000009311">
    <property type="component" value="Unassembled WGS sequence"/>
</dbReference>
<accession>I7JX71</accession>
<sequence length="304" mass="35163">MSHEAKYVPLKKYPFTEDKIFGWVMENQEFCLYLLQIILPDLNIKKIIEFHKQDAIGNDDREAKDIRLDIKVVDDRGRIFDIEMQTTASAYLGRRVRYYQSIIDGDGILKVGKDYSQLPDTYIIFLCSEDPSDAFSKKDDRAVHFFKTVDTKDSDLKLNDGATKVIINSKGDFASESAELKELANLMNDKEVSLNEQFIWAQNRIDELNKDRRSDIVSYEAKLMDRELYGRQEGIKKGREEGLEEGRNEARCEGLNNLIIGFSESGLSDELIFTQAQKRYGKYFTDKQIKQFMNEAKGRPLQEA</sequence>
<name>I7JX71_9LACO</name>
<protein>
    <recommendedName>
        <fullName evidence="3">Rpn family recombination-promoting nuclease/putative transposase</fullName>
    </recommendedName>
</protein>
<dbReference type="RefSeq" id="WP_009558943.1">
    <property type="nucleotide sequence ID" value="NZ_AYZN01000018.1"/>
</dbReference>
<dbReference type="OrthoDB" id="2329383at2"/>
<dbReference type="PANTHER" id="PTHR41317:SF1">
    <property type="entry name" value="PD-(D_E)XK NUCLEASE FAMILY TRANSPOSASE"/>
    <property type="match status" value="1"/>
</dbReference>
<evidence type="ECO:0000313" key="2">
    <source>
        <dbReference type="Proteomes" id="UP000009311"/>
    </source>
</evidence>
<proteinExistence type="predicted"/>
<organism evidence="1 2">
    <name type="scientific">Lactobacillus pasteurii DSM 23907 = CRBIP 24.76</name>
    <dbReference type="NCBI Taxonomy" id="1423790"/>
    <lineage>
        <taxon>Bacteria</taxon>
        <taxon>Bacillati</taxon>
        <taxon>Bacillota</taxon>
        <taxon>Bacilli</taxon>
        <taxon>Lactobacillales</taxon>
        <taxon>Lactobacillaceae</taxon>
        <taxon>Lactobacillus</taxon>
    </lineage>
</organism>
<dbReference type="InterPro" id="IPR010106">
    <property type="entry name" value="RpnA"/>
</dbReference>
<gene>
    <name evidence="1" type="ORF">BN53_09285</name>
</gene>